<feature type="compositionally biased region" description="Polar residues" evidence="1">
    <location>
        <begin position="134"/>
        <end position="152"/>
    </location>
</feature>
<dbReference type="EMBL" id="AY212251">
    <property type="protein sequence ID" value="AAP42313.1"/>
    <property type="molecule type" value="Genomic_DNA"/>
</dbReference>
<name>Q7Y3E8_BPSC1</name>
<dbReference type="GeneID" id="1489939"/>
<proteinExistence type="predicted"/>
<organism evidence="2 3">
    <name type="scientific">Streptococcus phage C1</name>
    <dbReference type="NCBI Taxonomy" id="2907838"/>
    <lineage>
        <taxon>Viruses</taxon>
        <taxon>Duplodnaviria</taxon>
        <taxon>Heunggongvirae</taxon>
        <taxon>Uroviricota</taxon>
        <taxon>Caudoviricetes</taxon>
        <taxon>Rountreeviridae</taxon>
        <taxon>Fischettivirus</taxon>
        <taxon>Fischettivirus C1</taxon>
    </lineage>
</organism>
<keyword evidence="3" id="KW-1185">Reference proteome</keyword>
<evidence type="ECO:0000256" key="1">
    <source>
        <dbReference type="SAM" id="MobiDB-lite"/>
    </source>
</evidence>
<dbReference type="RefSeq" id="NP_852020.1">
    <property type="nucleotide sequence ID" value="NC_004814.1"/>
</dbReference>
<sequence>MRLFELIYKEVVKNGYSPFRSPENRIVVFEDKAQIETKIMMYDEDVQKVVNELIFTGSKVNEDFREEFVNYFFNREPHWDSLYIFRAKLKGILKTKEAVLNMLYLKSTELLLGESMSKSEGHSSNENRSRDNSTNESNGENRGANAHSTNPDDVTDTDLETANLSYADNLDKSYNESVNVSHSKGISSSQGSSNNNSNSTNTQFNTKALEEYEAFKQKIFDELDIKLFSQLFYEGY</sequence>
<feature type="region of interest" description="Disordered" evidence="1">
    <location>
        <begin position="115"/>
        <end position="157"/>
    </location>
</feature>
<gene>
    <name evidence="2" type="primary">orf14</name>
</gene>
<dbReference type="Proteomes" id="UP000001773">
    <property type="component" value="Segment"/>
</dbReference>
<feature type="compositionally biased region" description="Basic and acidic residues" evidence="1">
    <location>
        <begin position="117"/>
        <end position="133"/>
    </location>
</feature>
<reference evidence="2 3" key="2">
    <citation type="journal article" date="2006" name="Proc. Natl. Acad. Sci. U.S.A.">
        <title>PlyC: a multimeric bacteriophage lysin.</title>
        <authorList>
            <person name="Nelson D."/>
            <person name="Schuch R."/>
            <person name="Chahales P."/>
            <person name="Zhu S."/>
            <person name="Fischetti V.A."/>
        </authorList>
    </citation>
    <scope>NUCLEOTIDE SEQUENCE [LARGE SCALE GENOMIC DNA]</scope>
</reference>
<feature type="region of interest" description="Disordered" evidence="1">
    <location>
        <begin position="177"/>
        <end position="202"/>
    </location>
</feature>
<dbReference type="KEGG" id="vg:1489939"/>
<accession>Q7Y3E8</accession>
<feature type="compositionally biased region" description="Polar residues" evidence="1">
    <location>
        <begin position="177"/>
        <end position="186"/>
    </location>
</feature>
<reference evidence="2 3" key="1">
    <citation type="journal article" date="2003" name="J. Bacteriol.">
        <title>Genomic sequence of C1, the first streptococcal phage.</title>
        <authorList>
            <person name="Nelson D."/>
            <person name="Schuch R."/>
            <person name="Zhu S."/>
            <person name="Tscherne D.M."/>
            <person name="Fischetti V.A."/>
        </authorList>
    </citation>
    <scope>NUCLEOTIDE SEQUENCE</scope>
</reference>
<protein>
    <submittedName>
        <fullName evidence="2">Uncharacterized protein</fullName>
    </submittedName>
</protein>
<evidence type="ECO:0000313" key="3">
    <source>
        <dbReference type="Proteomes" id="UP000001773"/>
    </source>
</evidence>
<feature type="compositionally biased region" description="Low complexity" evidence="1">
    <location>
        <begin position="187"/>
        <end position="202"/>
    </location>
</feature>
<evidence type="ECO:0000313" key="2">
    <source>
        <dbReference type="EMBL" id="AAP42313.1"/>
    </source>
</evidence>